<proteinExistence type="predicted"/>
<dbReference type="Proteomes" id="UP000494201">
    <property type="component" value="Unassembled WGS sequence"/>
</dbReference>
<dbReference type="EMBL" id="CABVLY010000009">
    <property type="protein sequence ID" value="VVU50131.1"/>
    <property type="molecule type" value="Genomic_DNA"/>
</dbReference>
<keyword evidence="4" id="KW-1185">Reference proteome</keyword>
<reference evidence="2 3" key="1">
    <citation type="submission" date="2019-09" db="EMBL/GenBank/DDBJ databases">
        <authorList>
            <person name="Depoorter E."/>
        </authorList>
    </citation>
    <scope>NUCLEOTIDE SEQUENCE [LARGE SCALE GENOMIC DNA]</scope>
    <source>
        <strain evidence="2">LMG 20980</strain>
    </source>
</reference>
<gene>
    <name evidence="2" type="ORF">BAN20980_02841</name>
    <name evidence="1" type="ORF">JQK92_01220</name>
</gene>
<accession>A0A6P2GAJ4</accession>
<protein>
    <recommendedName>
        <fullName evidence="5">Apea-like HEPN domain-containing protein</fullName>
    </recommendedName>
</protein>
<evidence type="ECO:0000313" key="1">
    <source>
        <dbReference type="EMBL" id="MBM2765044.1"/>
    </source>
</evidence>
<sequence length="367" mass="40815">MKYSKSFALYNFDHGFEKPGTIRFGSFEIKISEANILSASKLSRRAATNFTWNSRGDRIVSKTPAKIGKISRTATVRRVYSKPNVIQSSDNSVDPGGIGDLCLFLSFLTGRRVFQKSELSGLEGGYYGESVVGRNYFLTLGPNWPDVDALQREGLFPVLWAIVNSNSTNDMIGKICYVSASLDSISTKWFKGEGVRYSEDECAAIDRAKRNIESIIRDELKNSSAAGDALPRVGGLFAPSALMKLSSFLIAQGLLSNEPSKDEMGRLKLLNSIRNRVVHSTDIPSEIHKDFNRRGEIAACVLAITSEICSVYIAGVSGIRDFQIEQSRKYIVDFFKTGVFRNHKVFDEDYETFFARLEGNWLNGNGI</sequence>
<evidence type="ECO:0000313" key="2">
    <source>
        <dbReference type="EMBL" id="VVU50131.1"/>
    </source>
</evidence>
<evidence type="ECO:0000313" key="4">
    <source>
        <dbReference type="Proteomes" id="UP000755577"/>
    </source>
</evidence>
<evidence type="ECO:0008006" key="5">
    <source>
        <dbReference type="Google" id="ProtNLM"/>
    </source>
</evidence>
<dbReference type="GeneID" id="56500883"/>
<reference evidence="1 4" key="2">
    <citation type="submission" date="2021-02" db="EMBL/GenBank/DDBJ databases">
        <title>Draft genome of the type strains Burkholderia anthina DSM16086.</title>
        <authorList>
            <person name="Hertel R."/>
            <person name="Meissner J."/>
            <person name="Poehlein A."/>
            <person name="Daniel R."/>
            <person name="Commichau F.M."/>
        </authorList>
    </citation>
    <scope>NUCLEOTIDE SEQUENCE [LARGE SCALE GENOMIC DNA]</scope>
    <source>
        <strain evidence="1 4">DSM 16086</strain>
    </source>
</reference>
<dbReference type="Proteomes" id="UP000755577">
    <property type="component" value="Unassembled WGS sequence"/>
</dbReference>
<name>A0A6P2GAJ4_9BURK</name>
<dbReference type="AlphaFoldDB" id="A0A6P2GAJ4"/>
<dbReference type="RefSeq" id="WP_174926482.1">
    <property type="nucleotide sequence ID" value="NZ_CABVLY010000009.1"/>
</dbReference>
<evidence type="ECO:0000313" key="3">
    <source>
        <dbReference type="Proteomes" id="UP000494201"/>
    </source>
</evidence>
<organism evidence="2 3">
    <name type="scientific">Burkholderia anthina</name>
    <dbReference type="NCBI Taxonomy" id="179879"/>
    <lineage>
        <taxon>Bacteria</taxon>
        <taxon>Pseudomonadati</taxon>
        <taxon>Pseudomonadota</taxon>
        <taxon>Betaproteobacteria</taxon>
        <taxon>Burkholderiales</taxon>
        <taxon>Burkholderiaceae</taxon>
        <taxon>Burkholderia</taxon>
        <taxon>Burkholderia cepacia complex</taxon>
    </lineage>
</organism>
<dbReference type="EMBL" id="JAFCIQ010000001">
    <property type="protein sequence ID" value="MBM2765044.1"/>
    <property type="molecule type" value="Genomic_DNA"/>
</dbReference>